<sequence length="121" mass="13250">MAAPLFWLGGLLVSGVITYLARESNTDSEQYEDPTPQDPNPASRRQGELMLEQLCRELNVASPGITTLQADPQGCYEALLHRIEREAEQAAAPLERELAQLVQLQAALAVLTLPTRGADHE</sequence>
<organism evidence="2 3">
    <name type="scientific">Aeromonas caviae</name>
    <name type="common">Aeromonas punctata</name>
    <dbReference type="NCBI Taxonomy" id="648"/>
    <lineage>
        <taxon>Bacteria</taxon>
        <taxon>Pseudomonadati</taxon>
        <taxon>Pseudomonadota</taxon>
        <taxon>Gammaproteobacteria</taxon>
        <taxon>Aeromonadales</taxon>
        <taxon>Aeromonadaceae</taxon>
        <taxon>Aeromonas</taxon>
    </lineage>
</organism>
<dbReference type="EMBL" id="JAYGOJ010000170">
    <property type="protein sequence ID" value="MEA9438142.1"/>
    <property type="molecule type" value="Genomic_DNA"/>
</dbReference>
<protein>
    <submittedName>
        <fullName evidence="2">Uncharacterized protein</fullName>
    </submittedName>
</protein>
<comment type="caution">
    <text evidence="2">The sequence shown here is derived from an EMBL/GenBank/DDBJ whole genome shotgun (WGS) entry which is preliminary data.</text>
</comment>
<evidence type="ECO:0000313" key="2">
    <source>
        <dbReference type="EMBL" id="MEA9438142.1"/>
    </source>
</evidence>
<evidence type="ECO:0000313" key="3">
    <source>
        <dbReference type="Proteomes" id="UP001304847"/>
    </source>
</evidence>
<gene>
    <name evidence="2" type="ORF">VCX44_20625</name>
</gene>
<name>A0ABU5WDW3_AERCA</name>
<reference evidence="2 3" key="1">
    <citation type="submission" date="2023-12" db="EMBL/GenBank/DDBJ databases">
        <title>Characterization of antibiotic resistance in Aeromonas spp. in hospital effluent.</title>
        <authorList>
            <person name="Negoseki B.R.S."/>
            <person name="Krul D."/>
            <person name="Siqueira A.C."/>
            <person name="Almeida M."/>
            <person name="Mesa D."/>
            <person name="Conte D."/>
            <person name="Dalla-Costa L.M."/>
        </authorList>
    </citation>
    <scope>NUCLEOTIDE SEQUENCE [LARGE SCALE GENOMIC DNA]</scope>
    <source>
        <strain evidence="2 3">36v</strain>
    </source>
</reference>
<keyword evidence="3" id="KW-1185">Reference proteome</keyword>
<dbReference type="Proteomes" id="UP001304847">
    <property type="component" value="Unassembled WGS sequence"/>
</dbReference>
<accession>A0ABU5WDW3</accession>
<proteinExistence type="predicted"/>
<dbReference type="RefSeq" id="WP_323580977.1">
    <property type="nucleotide sequence ID" value="NZ_JAYGOJ010000170.1"/>
</dbReference>
<evidence type="ECO:0000256" key="1">
    <source>
        <dbReference type="SAM" id="MobiDB-lite"/>
    </source>
</evidence>
<feature type="region of interest" description="Disordered" evidence="1">
    <location>
        <begin position="24"/>
        <end position="45"/>
    </location>
</feature>